<keyword evidence="4" id="KW-1003">Cell membrane</keyword>
<keyword evidence="7 8" id="KW-0472">Membrane</keyword>
<feature type="transmembrane region" description="Helical" evidence="8">
    <location>
        <begin position="283"/>
        <end position="309"/>
    </location>
</feature>
<comment type="similarity">
    <text evidence="2">Belongs to the major facilitator superfamily. Bcr/CmlA family.</text>
</comment>
<reference evidence="10" key="1">
    <citation type="submission" date="2020-05" db="EMBL/GenBank/DDBJ databases">
        <authorList>
            <person name="Chiriac C."/>
            <person name="Salcher M."/>
            <person name="Ghai R."/>
            <person name="Kavagutti S V."/>
        </authorList>
    </citation>
    <scope>NUCLEOTIDE SEQUENCE</scope>
</reference>
<name>A0A6J7HXT7_9ZZZZ</name>
<evidence type="ECO:0000256" key="8">
    <source>
        <dbReference type="SAM" id="Phobius"/>
    </source>
</evidence>
<comment type="subcellular location">
    <subcellularLocation>
        <location evidence="1">Cell membrane</location>
        <topology evidence="1">Multi-pass membrane protein</topology>
    </subcellularLocation>
</comment>
<dbReference type="FunFam" id="1.20.1720.10:FF:000005">
    <property type="entry name" value="Bcr/CflA family efflux transporter"/>
    <property type="match status" value="1"/>
</dbReference>
<feature type="transmembrane region" description="Helical" evidence="8">
    <location>
        <begin position="137"/>
        <end position="159"/>
    </location>
</feature>
<dbReference type="EMBL" id="CAFBMX010000003">
    <property type="protein sequence ID" value="CAB4922510.1"/>
    <property type="molecule type" value="Genomic_DNA"/>
</dbReference>
<evidence type="ECO:0000256" key="4">
    <source>
        <dbReference type="ARBA" id="ARBA00022475"/>
    </source>
</evidence>
<feature type="domain" description="Major facilitator superfamily (MFS) profile" evidence="9">
    <location>
        <begin position="13"/>
        <end position="396"/>
    </location>
</feature>
<evidence type="ECO:0000256" key="6">
    <source>
        <dbReference type="ARBA" id="ARBA00022989"/>
    </source>
</evidence>
<feature type="transmembrane region" description="Helical" evidence="8">
    <location>
        <begin position="48"/>
        <end position="67"/>
    </location>
</feature>
<dbReference type="GO" id="GO:1990961">
    <property type="term" value="P:xenobiotic detoxification by transmembrane export across the plasma membrane"/>
    <property type="evidence" value="ECO:0007669"/>
    <property type="project" value="InterPro"/>
</dbReference>
<dbReference type="PROSITE" id="PS50850">
    <property type="entry name" value="MFS"/>
    <property type="match status" value="1"/>
</dbReference>
<dbReference type="InterPro" id="IPR020846">
    <property type="entry name" value="MFS_dom"/>
</dbReference>
<proteinExistence type="inferred from homology"/>
<feature type="transmembrane region" description="Helical" evidence="8">
    <location>
        <begin position="104"/>
        <end position="125"/>
    </location>
</feature>
<accession>A0A6J7HXT7</accession>
<dbReference type="NCBIfam" id="TIGR00710">
    <property type="entry name" value="efflux_Bcr_CflA"/>
    <property type="match status" value="1"/>
</dbReference>
<keyword evidence="6 8" id="KW-1133">Transmembrane helix</keyword>
<keyword evidence="5 8" id="KW-0812">Transmembrane</keyword>
<protein>
    <submittedName>
        <fullName evidence="10">Unannotated protein</fullName>
    </submittedName>
</protein>
<dbReference type="Gene3D" id="1.20.1720.10">
    <property type="entry name" value="Multidrug resistance protein D"/>
    <property type="match status" value="1"/>
</dbReference>
<evidence type="ECO:0000256" key="7">
    <source>
        <dbReference type="ARBA" id="ARBA00023136"/>
    </source>
</evidence>
<evidence type="ECO:0000313" key="10">
    <source>
        <dbReference type="EMBL" id="CAB4922510.1"/>
    </source>
</evidence>
<evidence type="ECO:0000259" key="9">
    <source>
        <dbReference type="PROSITE" id="PS50850"/>
    </source>
</evidence>
<keyword evidence="3" id="KW-0813">Transport</keyword>
<dbReference type="GO" id="GO:0005886">
    <property type="term" value="C:plasma membrane"/>
    <property type="evidence" value="ECO:0007669"/>
    <property type="project" value="UniProtKB-SubCell"/>
</dbReference>
<evidence type="ECO:0000256" key="3">
    <source>
        <dbReference type="ARBA" id="ARBA00022448"/>
    </source>
</evidence>
<dbReference type="SUPFAM" id="SSF103473">
    <property type="entry name" value="MFS general substrate transporter"/>
    <property type="match status" value="1"/>
</dbReference>
<feature type="transmembrane region" description="Helical" evidence="8">
    <location>
        <begin position="346"/>
        <end position="366"/>
    </location>
</feature>
<dbReference type="InterPro" id="IPR036259">
    <property type="entry name" value="MFS_trans_sf"/>
</dbReference>
<dbReference type="AlphaFoldDB" id="A0A6J7HXT7"/>
<feature type="transmembrane region" description="Helical" evidence="8">
    <location>
        <begin position="165"/>
        <end position="187"/>
    </location>
</feature>
<feature type="transmembrane region" description="Helical" evidence="8">
    <location>
        <begin position="12"/>
        <end position="28"/>
    </location>
</feature>
<gene>
    <name evidence="10" type="ORF">UFOPK3674_00626</name>
</gene>
<dbReference type="Pfam" id="PF07690">
    <property type="entry name" value="MFS_1"/>
    <property type="match status" value="1"/>
</dbReference>
<sequence>MTTVPRVPPRGLLILLIGLTFGVGPFSIDMYLPSLPKMASDLDAAPSLMQLTITACLVGMGIGQIVAGPVSDARGRHRPLIAGTIAFIVFSFLCAIAPTVETLIGLRFLQGVAGAFGVVIGRAIVRDLYEGREAAALFSMLMIVNGLAPILAPLIGAGVLQVSSWRGVFIVLVGLGAVLLVAHMTLLGETLPREERRAGGLRETLRAFKLLLSDRTFAGCILASGFVSGAMFAYIAGAPFVLQDLYGASPVVFSVIFATNGLGIVLFGRISARLSRTLDPERILAFGVGTSVTGGFGVLLSVLAGLGLWGLLPSLFLMVSSVGLVFPNAAALALRGHRSLAGAASGLLGLTTFMVGGLVAPLVGVAGRGTAVPMAVVNAAAGTAALLTFLLLVRGRPSGPDEIELVG</sequence>
<dbReference type="InterPro" id="IPR004812">
    <property type="entry name" value="Efflux_drug-R_Bcr/CmlA"/>
</dbReference>
<dbReference type="GO" id="GO:0042910">
    <property type="term" value="F:xenobiotic transmembrane transporter activity"/>
    <property type="evidence" value="ECO:0007669"/>
    <property type="project" value="InterPro"/>
</dbReference>
<feature type="transmembrane region" description="Helical" evidence="8">
    <location>
        <begin position="79"/>
        <end position="98"/>
    </location>
</feature>
<evidence type="ECO:0000256" key="5">
    <source>
        <dbReference type="ARBA" id="ARBA00022692"/>
    </source>
</evidence>
<dbReference type="InterPro" id="IPR011701">
    <property type="entry name" value="MFS"/>
</dbReference>
<feature type="transmembrane region" description="Helical" evidence="8">
    <location>
        <begin position="372"/>
        <end position="393"/>
    </location>
</feature>
<evidence type="ECO:0000256" key="2">
    <source>
        <dbReference type="ARBA" id="ARBA00006236"/>
    </source>
</evidence>
<feature type="transmembrane region" description="Helical" evidence="8">
    <location>
        <begin position="216"/>
        <end position="236"/>
    </location>
</feature>
<evidence type="ECO:0000256" key="1">
    <source>
        <dbReference type="ARBA" id="ARBA00004651"/>
    </source>
</evidence>
<feature type="transmembrane region" description="Helical" evidence="8">
    <location>
        <begin position="248"/>
        <end position="271"/>
    </location>
</feature>
<feature type="transmembrane region" description="Helical" evidence="8">
    <location>
        <begin position="315"/>
        <end position="334"/>
    </location>
</feature>
<dbReference type="PANTHER" id="PTHR23502">
    <property type="entry name" value="MAJOR FACILITATOR SUPERFAMILY"/>
    <property type="match status" value="1"/>
</dbReference>
<dbReference type="PANTHER" id="PTHR23502:SF132">
    <property type="entry name" value="POLYAMINE TRANSPORTER 2-RELATED"/>
    <property type="match status" value="1"/>
</dbReference>
<organism evidence="10">
    <name type="scientific">freshwater metagenome</name>
    <dbReference type="NCBI Taxonomy" id="449393"/>
    <lineage>
        <taxon>unclassified sequences</taxon>
        <taxon>metagenomes</taxon>
        <taxon>ecological metagenomes</taxon>
    </lineage>
</organism>
<dbReference type="CDD" id="cd17320">
    <property type="entry name" value="MFS_MdfA_MDR_like"/>
    <property type="match status" value="1"/>
</dbReference>